<sequence>MQTVCESKIDVIIGQEPNKNKSVITYCDLDVDCFIYIVNRNITVISCSRDSGFVCVELSDVFIFSRYFSPNKGTEEFERYLYKLGKHINKNKNKHIIIGGDLNSKAQIFGSSVVNEKGRILEEWIESSDLVVLNKGNTPTFSNANGNSLIDVTMAMAEISKRIDTWYVDVETENMSPHRNIRFDLTGTIETKTSPTRKKGWKVTADGLQELADTGAEISLDRQNGRITPQELTLATKEMCDKFLPRKRPCIQGHRSVYWWTSEIAELRKNCIRQRRFDVRINRTAATPERKAEARAAYKEAKRNLQLAINKQKKETWLQLCNELENDV</sequence>
<keyword evidence="3" id="KW-1185">Reference proteome</keyword>
<dbReference type="PANTHER" id="PTHR33273:SF4">
    <property type="entry name" value="ENDONUCLEASE_EXONUCLEASE_PHOSPHATASE DOMAIN-CONTAINING PROTEIN"/>
    <property type="match status" value="1"/>
</dbReference>
<dbReference type="Proteomes" id="UP001162156">
    <property type="component" value="Unassembled WGS sequence"/>
</dbReference>
<dbReference type="GO" id="GO:0003824">
    <property type="term" value="F:catalytic activity"/>
    <property type="evidence" value="ECO:0007669"/>
    <property type="project" value="InterPro"/>
</dbReference>
<dbReference type="PANTHER" id="PTHR33273">
    <property type="entry name" value="DOMAIN-CONTAINING PROTEIN, PUTATIVE-RELATED"/>
    <property type="match status" value="1"/>
</dbReference>
<reference evidence="2" key="1">
    <citation type="journal article" date="2023" name="Insect Mol. Biol.">
        <title>Genome sequencing provides insights into the evolution of gene families encoding plant cell wall-degrading enzymes in longhorned beetles.</title>
        <authorList>
            <person name="Shin N.R."/>
            <person name="Okamura Y."/>
            <person name="Kirsch R."/>
            <person name="Pauchet Y."/>
        </authorList>
    </citation>
    <scope>NUCLEOTIDE SEQUENCE</scope>
    <source>
        <strain evidence="2">RBIC_L_NR</strain>
    </source>
</reference>
<feature type="domain" description="Endonuclease/exonuclease/phosphatase" evidence="1">
    <location>
        <begin position="62"/>
        <end position="181"/>
    </location>
</feature>
<dbReference type="AlphaFoldDB" id="A0AAV8X1V1"/>
<proteinExistence type="predicted"/>
<dbReference type="EMBL" id="JANEYF010004046">
    <property type="protein sequence ID" value="KAJ8932451.1"/>
    <property type="molecule type" value="Genomic_DNA"/>
</dbReference>
<organism evidence="2 3">
    <name type="scientific">Rhamnusium bicolor</name>
    <dbReference type="NCBI Taxonomy" id="1586634"/>
    <lineage>
        <taxon>Eukaryota</taxon>
        <taxon>Metazoa</taxon>
        <taxon>Ecdysozoa</taxon>
        <taxon>Arthropoda</taxon>
        <taxon>Hexapoda</taxon>
        <taxon>Insecta</taxon>
        <taxon>Pterygota</taxon>
        <taxon>Neoptera</taxon>
        <taxon>Endopterygota</taxon>
        <taxon>Coleoptera</taxon>
        <taxon>Polyphaga</taxon>
        <taxon>Cucujiformia</taxon>
        <taxon>Chrysomeloidea</taxon>
        <taxon>Cerambycidae</taxon>
        <taxon>Lepturinae</taxon>
        <taxon>Rhagiini</taxon>
        <taxon>Rhamnusium</taxon>
    </lineage>
</organism>
<evidence type="ECO:0000313" key="2">
    <source>
        <dbReference type="EMBL" id="KAJ8932451.1"/>
    </source>
</evidence>
<dbReference type="Pfam" id="PF14529">
    <property type="entry name" value="Exo_endo_phos_2"/>
    <property type="match status" value="1"/>
</dbReference>
<comment type="caution">
    <text evidence="2">The sequence shown here is derived from an EMBL/GenBank/DDBJ whole genome shotgun (WGS) entry which is preliminary data.</text>
</comment>
<name>A0AAV8X1V1_9CUCU</name>
<dbReference type="CDD" id="cd09077">
    <property type="entry name" value="R1-I-EN"/>
    <property type="match status" value="1"/>
</dbReference>
<gene>
    <name evidence="2" type="ORF">NQ314_014647</name>
</gene>
<dbReference type="SUPFAM" id="SSF56219">
    <property type="entry name" value="DNase I-like"/>
    <property type="match status" value="1"/>
</dbReference>
<evidence type="ECO:0000313" key="3">
    <source>
        <dbReference type="Proteomes" id="UP001162156"/>
    </source>
</evidence>
<dbReference type="Gene3D" id="3.60.10.10">
    <property type="entry name" value="Endonuclease/exonuclease/phosphatase"/>
    <property type="match status" value="1"/>
</dbReference>
<protein>
    <recommendedName>
        <fullName evidence="1">Endonuclease/exonuclease/phosphatase domain-containing protein</fullName>
    </recommendedName>
</protein>
<evidence type="ECO:0000259" key="1">
    <source>
        <dbReference type="Pfam" id="PF14529"/>
    </source>
</evidence>
<dbReference type="InterPro" id="IPR005135">
    <property type="entry name" value="Endo/exonuclease/phosphatase"/>
</dbReference>
<dbReference type="InterPro" id="IPR036691">
    <property type="entry name" value="Endo/exonu/phosph_ase_sf"/>
</dbReference>
<accession>A0AAV8X1V1</accession>